<gene>
    <name evidence="1" type="ORF">MORY_00495</name>
</gene>
<comment type="caution">
    <text evidence="1">The sequence shown here is derived from an EMBL/GenBank/DDBJ whole genome shotgun (WGS) entry which is preliminary data.</text>
</comment>
<dbReference type="AlphaFoldDB" id="A0A829CJQ4"/>
<evidence type="ECO:0000313" key="2">
    <source>
        <dbReference type="Proteomes" id="UP000012070"/>
    </source>
</evidence>
<name>A0A829CJQ4_9MYCO</name>
<accession>A0A829CJQ4</accession>
<organism evidence="1 2">
    <name type="scientific">Mycobacterium orygis 112400015</name>
    <dbReference type="NCBI Taxonomy" id="1305739"/>
    <lineage>
        <taxon>Bacteria</taxon>
        <taxon>Bacillati</taxon>
        <taxon>Actinomycetota</taxon>
        <taxon>Actinomycetes</taxon>
        <taxon>Mycobacteriales</taxon>
        <taxon>Mycobacteriaceae</taxon>
        <taxon>Mycobacterium</taxon>
        <taxon>Mycobacterium tuberculosis complex</taxon>
    </lineage>
</organism>
<evidence type="ECO:0000313" key="1">
    <source>
        <dbReference type="EMBL" id="EMT37780.1"/>
    </source>
</evidence>
<protein>
    <submittedName>
        <fullName evidence="1">Uncharacterized protein</fullName>
    </submittedName>
</protein>
<dbReference type="EMBL" id="APKD01000001">
    <property type="protein sequence ID" value="EMT37780.1"/>
    <property type="molecule type" value="Genomic_DNA"/>
</dbReference>
<proteinExistence type="predicted"/>
<reference evidence="1 2" key="1">
    <citation type="submission" date="2013-03" db="EMBL/GenBank/DDBJ databases">
        <authorList>
            <person name="Casali N."/>
            <person name="Drobniewski F.A."/>
        </authorList>
    </citation>
    <scope>NUCLEOTIDE SEQUENCE [LARGE SCALE GENOMIC DNA]</scope>
    <source>
        <strain evidence="1 2">112400015</strain>
    </source>
</reference>
<sequence>MNNETNHTLDGPTFTFIGVRLTALTVKSFFLRTLDLGITFLGIWRDYLDKTTNGPGCNDRSCSCRHTLL</sequence>
<reference evidence="2" key="2">
    <citation type="submission" date="2013-04" db="EMBL/GenBank/DDBJ databases">
        <title>Non-Mycobacterium tuberculosis sensu stricto in a globally representative population.</title>
        <authorList>
            <person name="Stone M.J."/>
            <person name="Brown T.J."/>
            <person name="Drobniewski F.A."/>
        </authorList>
    </citation>
    <scope>NUCLEOTIDE SEQUENCE [LARGE SCALE GENOMIC DNA]</scope>
    <source>
        <strain evidence="2">112400015</strain>
    </source>
</reference>
<dbReference type="Proteomes" id="UP000012070">
    <property type="component" value="Unassembled WGS sequence"/>
</dbReference>